<protein>
    <submittedName>
        <fullName evidence="2">Uncharacterized protein</fullName>
    </submittedName>
</protein>
<evidence type="ECO:0000313" key="2">
    <source>
        <dbReference type="EMBL" id="OLQ79096.1"/>
    </source>
</evidence>
<reference evidence="2 3" key="1">
    <citation type="submission" date="2016-09" db="EMBL/GenBank/DDBJ databases">
        <title>Photobacterium proteolyticum sp. nov. a protease producing bacterium isolated from ocean sediments of Laizhou Bay.</title>
        <authorList>
            <person name="Li Y."/>
        </authorList>
    </citation>
    <scope>NUCLEOTIDE SEQUENCE [LARGE SCALE GENOMIC DNA]</scope>
    <source>
        <strain evidence="2 3">13-12</strain>
    </source>
</reference>
<proteinExistence type="predicted"/>
<accession>A0A1Q9GVD4</accession>
<dbReference type="Proteomes" id="UP000186905">
    <property type="component" value="Unassembled WGS sequence"/>
</dbReference>
<evidence type="ECO:0000313" key="3">
    <source>
        <dbReference type="Proteomes" id="UP000186905"/>
    </source>
</evidence>
<dbReference type="RefSeq" id="WP_075762765.1">
    <property type="nucleotide sequence ID" value="NZ_MJIL01000051.1"/>
</dbReference>
<comment type="caution">
    <text evidence="2">The sequence shown here is derived from an EMBL/GenBank/DDBJ whole genome shotgun (WGS) entry which is preliminary data.</text>
</comment>
<evidence type="ECO:0000256" key="1">
    <source>
        <dbReference type="SAM" id="MobiDB-lite"/>
    </source>
</evidence>
<dbReference type="EMBL" id="MJIL01000051">
    <property type="protein sequence ID" value="OLQ79096.1"/>
    <property type="molecule type" value="Genomic_DNA"/>
</dbReference>
<organism evidence="2 3">
    <name type="scientific">Photobacterium proteolyticum</name>
    <dbReference type="NCBI Taxonomy" id="1903952"/>
    <lineage>
        <taxon>Bacteria</taxon>
        <taxon>Pseudomonadati</taxon>
        <taxon>Pseudomonadota</taxon>
        <taxon>Gammaproteobacteria</taxon>
        <taxon>Vibrionales</taxon>
        <taxon>Vibrionaceae</taxon>
        <taxon>Photobacterium</taxon>
    </lineage>
</organism>
<dbReference type="AlphaFoldDB" id="A0A1Q9GVD4"/>
<sequence length="131" mass="14761">MLSKLFGRTNKKNKQDNVASSNKVRKSDLATVRCIHSKDPVKQIKPNAYIHIGQHKAVTVCSKCNRTAMASAQSDLKPCPDCGGKVLRGTGRNVDELAKFVAKWEHNQWVFSTSSPLPPYLDRSKKWNFYL</sequence>
<gene>
    <name evidence="2" type="ORF">BIT28_01795</name>
</gene>
<feature type="region of interest" description="Disordered" evidence="1">
    <location>
        <begin position="1"/>
        <end position="24"/>
    </location>
</feature>
<name>A0A1Q9GVD4_9GAMM</name>
<dbReference type="OrthoDB" id="1443646at2"/>
<keyword evidence="3" id="KW-1185">Reference proteome</keyword>